<feature type="domain" description="HTH cro/C1-type" evidence="1">
    <location>
        <begin position="8"/>
        <end position="39"/>
    </location>
</feature>
<dbReference type="EMBL" id="JALQCW010000039">
    <property type="protein sequence ID" value="MCK9799310.1"/>
    <property type="molecule type" value="Genomic_DNA"/>
</dbReference>
<dbReference type="SUPFAM" id="SSF47413">
    <property type="entry name" value="lambda repressor-like DNA-binding domains"/>
    <property type="match status" value="1"/>
</dbReference>
<dbReference type="Proteomes" id="UP001155059">
    <property type="component" value="Unassembled WGS sequence"/>
</dbReference>
<gene>
    <name evidence="2" type="ORF">M1B34_16755</name>
</gene>
<evidence type="ECO:0000313" key="2">
    <source>
        <dbReference type="EMBL" id="MCK9799310.1"/>
    </source>
</evidence>
<evidence type="ECO:0000259" key="1">
    <source>
        <dbReference type="Pfam" id="PF01381"/>
    </source>
</evidence>
<comment type="caution">
    <text evidence="2">The sequence shown here is derived from an EMBL/GenBank/DDBJ whole genome shotgun (WGS) entry which is preliminary data.</text>
</comment>
<dbReference type="InterPro" id="IPR010982">
    <property type="entry name" value="Lambda_DNA-bd_dom_sf"/>
</dbReference>
<name>A0A9X2C703_9PSED</name>
<dbReference type="InterPro" id="IPR001387">
    <property type="entry name" value="Cro/C1-type_HTH"/>
</dbReference>
<sequence>MSIQEMLKALLALGLSQQAIALEVGTTQPTISRAIKGADVRHELGKAIERFYAERVMQPRRSAA</sequence>
<reference evidence="2 3" key="2">
    <citation type="journal article" date="2023" name="Plant Pathol.">
        <title>Dismantling and reorganizing Pseudomonas marginalis sensu#lato.</title>
        <authorList>
            <person name="Sawada H."/>
            <person name="Fujikawa T."/>
            <person name="Satou M."/>
        </authorList>
    </citation>
    <scope>NUCLEOTIDE SEQUENCE [LARGE SCALE GENOMIC DNA]</scope>
    <source>
        <strain evidence="2 3">MAFF 302030</strain>
    </source>
</reference>
<protein>
    <submittedName>
        <fullName evidence="2">Helix-turn-helix domain-containing protein</fullName>
    </submittedName>
</protein>
<dbReference type="Pfam" id="PF01381">
    <property type="entry name" value="HTH_3"/>
    <property type="match status" value="1"/>
</dbReference>
<reference evidence="2 3" key="1">
    <citation type="journal article" date="2022" name="Int. J. Syst. Evol. Microbiol.">
        <title>Pseudomonas aegrilactucae sp. nov. and Pseudomonas morbosilactucae sp. nov., pathogens causing bacterial rot of lettuce in Japan.</title>
        <authorList>
            <person name="Sawada H."/>
            <person name="Fujikawa T."/>
            <person name="Satou M."/>
        </authorList>
    </citation>
    <scope>NUCLEOTIDE SEQUENCE [LARGE SCALE GENOMIC DNA]</scope>
    <source>
        <strain evidence="2 3">MAFF 302030</strain>
    </source>
</reference>
<accession>A0A9X2C703</accession>
<evidence type="ECO:0000313" key="3">
    <source>
        <dbReference type="Proteomes" id="UP001155059"/>
    </source>
</evidence>
<organism evidence="2 3">
    <name type="scientific">Pseudomonas morbosilactucae</name>
    <dbReference type="NCBI Taxonomy" id="2938197"/>
    <lineage>
        <taxon>Bacteria</taxon>
        <taxon>Pseudomonadati</taxon>
        <taxon>Pseudomonadota</taxon>
        <taxon>Gammaproteobacteria</taxon>
        <taxon>Pseudomonadales</taxon>
        <taxon>Pseudomonadaceae</taxon>
        <taxon>Pseudomonas</taxon>
    </lineage>
</organism>
<dbReference type="AlphaFoldDB" id="A0A9X2C703"/>
<dbReference type="RefSeq" id="WP_268265679.1">
    <property type="nucleotide sequence ID" value="NZ_JALQCW010000039.1"/>
</dbReference>
<proteinExistence type="predicted"/>
<dbReference type="GO" id="GO:0003677">
    <property type="term" value="F:DNA binding"/>
    <property type="evidence" value="ECO:0007669"/>
    <property type="project" value="InterPro"/>
</dbReference>